<dbReference type="GO" id="GO:0016020">
    <property type="term" value="C:membrane"/>
    <property type="evidence" value="ECO:0007669"/>
    <property type="project" value="UniProtKB-SubCell"/>
</dbReference>
<dbReference type="Gene3D" id="3.80.10.10">
    <property type="entry name" value="Ribonuclease Inhibitor"/>
    <property type="match status" value="2"/>
</dbReference>
<keyword evidence="13" id="KW-1185">Reference proteome</keyword>
<feature type="compositionally biased region" description="Polar residues" evidence="10">
    <location>
        <begin position="1"/>
        <end position="12"/>
    </location>
</feature>
<comment type="subcellular location">
    <subcellularLocation>
        <location evidence="1">Membrane</location>
        <topology evidence="1">Single-pass membrane protein</topology>
    </subcellularLocation>
</comment>
<evidence type="ECO:0000256" key="9">
    <source>
        <dbReference type="ARBA" id="ARBA00023180"/>
    </source>
</evidence>
<reference evidence="12" key="1">
    <citation type="submission" date="2023-08" db="EMBL/GenBank/DDBJ databases">
        <authorList>
            <person name="Audoor S."/>
            <person name="Bilcke G."/>
        </authorList>
    </citation>
    <scope>NUCLEOTIDE SEQUENCE</scope>
</reference>
<dbReference type="Pfam" id="PF13855">
    <property type="entry name" value="LRR_8"/>
    <property type="match status" value="1"/>
</dbReference>
<feature type="transmembrane region" description="Helical" evidence="11">
    <location>
        <begin position="312"/>
        <end position="333"/>
    </location>
</feature>
<accession>A0AAD2GDX1</accession>
<evidence type="ECO:0008006" key="14">
    <source>
        <dbReference type="Google" id="ProtNLM"/>
    </source>
</evidence>
<feature type="compositionally biased region" description="Polar residues" evidence="10">
    <location>
        <begin position="166"/>
        <end position="177"/>
    </location>
</feature>
<evidence type="ECO:0000256" key="6">
    <source>
        <dbReference type="ARBA" id="ARBA00022989"/>
    </source>
</evidence>
<evidence type="ECO:0000256" key="7">
    <source>
        <dbReference type="ARBA" id="ARBA00023136"/>
    </source>
</evidence>
<keyword evidence="2" id="KW-0433">Leucine-rich repeat</keyword>
<dbReference type="PANTHER" id="PTHR27000">
    <property type="entry name" value="LEUCINE-RICH REPEAT RECEPTOR-LIKE PROTEIN KINASE FAMILY PROTEIN-RELATED"/>
    <property type="match status" value="1"/>
</dbReference>
<dbReference type="AlphaFoldDB" id="A0AAD2GDX1"/>
<protein>
    <recommendedName>
        <fullName evidence="14">L domain-like protein</fullName>
    </recommendedName>
</protein>
<dbReference type="SUPFAM" id="SSF52058">
    <property type="entry name" value="L domain-like"/>
    <property type="match status" value="1"/>
</dbReference>
<keyword evidence="7 11" id="KW-0472">Membrane</keyword>
<feature type="region of interest" description="Disordered" evidence="10">
    <location>
        <begin position="161"/>
        <end position="225"/>
    </location>
</feature>
<feature type="compositionally biased region" description="Basic and acidic residues" evidence="10">
    <location>
        <begin position="13"/>
        <end position="38"/>
    </location>
</feature>
<name>A0AAD2GDX1_9STRA</name>
<keyword evidence="3 11" id="KW-0812">Transmembrane</keyword>
<feature type="compositionally biased region" description="Basic and acidic residues" evidence="10">
    <location>
        <begin position="108"/>
        <end position="125"/>
    </location>
</feature>
<keyword evidence="4" id="KW-0732">Signal</keyword>
<sequence>MEHDTSSGSQSDTFKDEGSIGEDAKLPPSHEENQKEIAPEISDEQQNSEEHRIKRVAGTSEAKDAKDDMNKSDLPVEERNYADAWNLSLEHANATYQSSTSFTSSMMDSERSNQDRKSSVSERLHQQLQRQSLLDESKQNQLLASDGERIANSIIAEKEEMAGLHQSPSQEDSQPQNAKEGESEALDLEQPSALPLAGPTVSSSASTKAPAPPVLNRLNHLRPSTPGAVAMVGQQTQANVPEDDRTIQVGIDDDQPQEKEAHSPLVDAVLVPDHDDAMEAPTSPQSVAATTAVPMDESDLPRWDFSSRRVKGIICVLVVIIVVLAAGLSLLFLQNNDDDVPIETDSPTTTATISLVPTASPTSRMAALQALLSQYVDDVTPWENTESTQHRALDWLANEDTWRTAFPESPDADQIMVERYAMSVLYFSLGGPNWNESESFVDLDRRVCDWQVEDCDSIGQCEIYGVLCSGGQLVSGLILDEVEAIGTIPSEIGLLSSLSSFLVENNAITGTLPGELFLLPELESVSIVDCDLTGTLPSEILQAPSLSSLHLLGNALNGTMDNAANSGIEELDLGHNEFTGVIPESFGDLTSAFYLSLEYNNLSGPLPEKLSNMLQLYYLSVHNNVGLTGTVPSTYNKLSLTNLFLDGTNVTEVESVFCGTGLLDYEEFFADCRGTSPKVLCRCCTHCCDENGCIWN</sequence>
<evidence type="ECO:0000256" key="8">
    <source>
        <dbReference type="ARBA" id="ARBA00023170"/>
    </source>
</evidence>
<evidence type="ECO:0000256" key="11">
    <source>
        <dbReference type="SAM" id="Phobius"/>
    </source>
</evidence>
<feature type="region of interest" description="Disordered" evidence="10">
    <location>
        <begin position="97"/>
        <end position="140"/>
    </location>
</feature>
<dbReference type="EMBL" id="CAKOGP040002458">
    <property type="protein sequence ID" value="CAJ1970084.1"/>
    <property type="molecule type" value="Genomic_DNA"/>
</dbReference>
<proteinExistence type="predicted"/>
<keyword evidence="6 11" id="KW-1133">Transmembrane helix</keyword>
<evidence type="ECO:0000256" key="1">
    <source>
        <dbReference type="ARBA" id="ARBA00004167"/>
    </source>
</evidence>
<feature type="region of interest" description="Disordered" evidence="10">
    <location>
        <begin position="1"/>
        <end position="76"/>
    </location>
</feature>
<dbReference type="Proteomes" id="UP001295423">
    <property type="component" value="Unassembled WGS sequence"/>
</dbReference>
<comment type="caution">
    <text evidence="12">The sequence shown here is derived from an EMBL/GenBank/DDBJ whole genome shotgun (WGS) entry which is preliminary data.</text>
</comment>
<evidence type="ECO:0000256" key="3">
    <source>
        <dbReference type="ARBA" id="ARBA00022692"/>
    </source>
</evidence>
<evidence type="ECO:0000256" key="4">
    <source>
        <dbReference type="ARBA" id="ARBA00022729"/>
    </source>
</evidence>
<keyword evidence="8" id="KW-0675">Receptor</keyword>
<dbReference type="InterPro" id="IPR001611">
    <property type="entry name" value="Leu-rich_rpt"/>
</dbReference>
<evidence type="ECO:0000256" key="10">
    <source>
        <dbReference type="SAM" id="MobiDB-lite"/>
    </source>
</evidence>
<evidence type="ECO:0000313" key="12">
    <source>
        <dbReference type="EMBL" id="CAJ1970084.1"/>
    </source>
</evidence>
<evidence type="ECO:0000313" key="13">
    <source>
        <dbReference type="Proteomes" id="UP001295423"/>
    </source>
</evidence>
<feature type="compositionally biased region" description="Basic and acidic residues" evidence="10">
    <location>
        <begin position="61"/>
        <end position="76"/>
    </location>
</feature>
<feature type="compositionally biased region" description="Low complexity" evidence="10">
    <location>
        <begin position="199"/>
        <end position="209"/>
    </location>
</feature>
<dbReference type="InterPro" id="IPR032675">
    <property type="entry name" value="LRR_dom_sf"/>
</dbReference>
<gene>
    <name evidence="12" type="ORF">CYCCA115_LOCUS24107</name>
</gene>
<evidence type="ECO:0000256" key="5">
    <source>
        <dbReference type="ARBA" id="ARBA00022737"/>
    </source>
</evidence>
<organism evidence="12 13">
    <name type="scientific">Cylindrotheca closterium</name>
    <dbReference type="NCBI Taxonomy" id="2856"/>
    <lineage>
        <taxon>Eukaryota</taxon>
        <taxon>Sar</taxon>
        <taxon>Stramenopiles</taxon>
        <taxon>Ochrophyta</taxon>
        <taxon>Bacillariophyta</taxon>
        <taxon>Bacillariophyceae</taxon>
        <taxon>Bacillariophycidae</taxon>
        <taxon>Bacillariales</taxon>
        <taxon>Bacillariaceae</taxon>
        <taxon>Cylindrotheca</taxon>
    </lineage>
</organism>
<evidence type="ECO:0000256" key="2">
    <source>
        <dbReference type="ARBA" id="ARBA00022614"/>
    </source>
</evidence>
<keyword evidence="5" id="KW-0677">Repeat</keyword>
<keyword evidence="9" id="KW-0325">Glycoprotein</keyword>
<feature type="compositionally biased region" description="Low complexity" evidence="10">
    <location>
        <begin position="98"/>
        <end position="107"/>
    </location>
</feature>
<dbReference type="PANTHER" id="PTHR27000:SF642">
    <property type="entry name" value="INACTIVE LEUCINE-RICH REPEAT RECEPTOR KINASE XIAO-RELATED"/>
    <property type="match status" value="1"/>
</dbReference>